<evidence type="ECO:0000256" key="6">
    <source>
        <dbReference type="ARBA" id="ARBA00022840"/>
    </source>
</evidence>
<dbReference type="GO" id="GO:0005975">
    <property type="term" value="P:carbohydrate metabolic process"/>
    <property type="evidence" value="ECO:0007669"/>
    <property type="project" value="InterPro"/>
</dbReference>
<name>A0A369BXH3_9GAMM</name>
<dbReference type="PRINTS" id="PR00478">
    <property type="entry name" value="PHRIBLKINASE"/>
</dbReference>
<evidence type="ECO:0000256" key="5">
    <source>
        <dbReference type="ARBA" id="ARBA00022777"/>
    </source>
</evidence>
<dbReference type="GO" id="GO:0005524">
    <property type="term" value="F:ATP binding"/>
    <property type="evidence" value="ECO:0007669"/>
    <property type="project" value="UniProtKB-KW"/>
</dbReference>
<keyword evidence="10" id="KW-1185">Reference proteome</keyword>
<reference evidence="9 10" key="1">
    <citation type="submission" date="2018-07" db="EMBL/GenBank/DDBJ databases">
        <title>Genomic Encyclopedia of Type Strains, Phase IV (KMG-IV): sequencing the most valuable type-strain genomes for metagenomic binning, comparative biology and taxonomic classification.</title>
        <authorList>
            <person name="Goeker M."/>
        </authorList>
    </citation>
    <scope>NUCLEOTIDE SEQUENCE [LARGE SCALE GENOMIC DNA]</scope>
    <source>
        <strain evidence="9 10">DSM 26407</strain>
    </source>
</reference>
<feature type="domain" description="Phosphoribulokinase/uridine kinase" evidence="8">
    <location>
        <begin position="165"/>
        <end position="242"/>
    </location>
</feature>
<dbReference type="Gene3D" id="3.40.50.300">
    <property type="entry name" value="P-loop containing nucleotide triphosphate hydrolases"/>
    <property type="match status" value="1"/>
</dbReference>
<gene>
    <name evidence="9" type="ORF">DFQ59_11244</name>
</gene>
<evidence type="ECO:0000313" key="10">
    <source>
        <dbReference type="Proteomes" id="UP000252707"/>
    </source>
</evidence>
<dbReference type="GO" id="GO:0008974">
    <property type="term" value="F:phosphoribulokinase activity"/>
    <property type="evidence" value="ECO:0007669"/>
    <property type="project" value="UniProtKB-EC"/>
</dbReference>
<dbReference type="EMBL" id="QPJY01000012">
    <property type="protein sequence ID" value="RCX26041.1"/>
    <property type="molecule type" value="Genomic_DNA"/>
</dbReference>
<organism evidence="9 10">
    <name type="scientific">Thioalbus denitrificans</name>
    <dbReference type="NCBI Taxonomy" id="547122"/>
    <lineage>
        <taxon>Bacteria</taxon>
        <taxon>Pseudomonadati</taxon>
        <taxon>Pseudomonadota</taxon>
        <taxon>Gammaproteobacteria</taxon>
        <taxon>Chromatiales</taxon>
        <taxon>Ectothiorhodospiraceae</taxon>
        <taxon>Thioalbus</taxon>
    </lineage>
</organism>
<evidence type="ECO:0000259" key="8">
    <source>
        <dbReference type="Pfam" id="PF00485"/>
    </source>
</evidence>
<feature type="domain" description="Phosphoribulokinase/uridine kinase" evidence="8">
    <location>
        <begin position="7"/>
        <end position="138"/>
    </location>
</feature>
<evidence type="ECO:0000256" key="2">
    <source>
        <dbReference type="ARBA" id="ARBA00012042"/>
    </source>
</evidence>
<dbReference type="InterPro" id="IPR006082">
    <property type="entry name" value="PRK"/>
</dbReference>
<keyword evidence="6" id="KW-0067">ATP-binding</keyword>
<comment type="catalytic activity">
    <reaction evidence="7">
        <text>D-ribulose 5-phosphate + ATP = D-ribulose 1,5-bisphosphate + ADP + H(+)</text>
        <dbReference type="Rhea" id="RHEA:19365"/>
        <dbReference type="ChEBI" id="CHEBI:15378"/>
        <dbReference type="ChEBI" id="CHEBI:30616"/>
        <dbReference type="ChEBI" id="CHEBI:57870"/>
        <dbReference type="ChEBI" id="CHEBI:58121"/>
        <dbReference type="ChEBI" id="CHEBI:456216"/>
        <dbReference type="EC" id="2.7.1.19"/>
    </reaction>
</comment>
<sequence length="320" mass="36172">MSSKHPIIAVTGSSGAGTTTVRAVFEDIFKREAVNAVCVDGESFRRYDRDTMRAAFRASVGEGRPISHFGPEANLLDRLEGLFREYSRTGTGLIRRYAGTAAQAEALDVPEGSFTRWAEICDGTDLLFYEGLHGGCIEATWSHRHMSPSHNPFVIRERHRLETRYDTGIDVAQWVDLLIGVVPSINLEWIQKIHRDTTLKGASAEAVVGTIMRRLPDYIRYITPQFSLTDINFQRVPLVDTSNPFIARDVPSLAESILVIRFREPKRFDFPELLQRIPNAFMSRPNTLVVPGGEMEHALRVICTPLVHELVERMRHSREL</sequence>
<dbReference type="InterPro" id="IPR027417">
    <property type="entry name" value="P-loop_NTPase"/>
</dbReference>
<dbReference type="OrthoDB" id="9773443at2"/>
<protein>
    <recommendedName>
        <fullName evidence="2">phosphoribulokinase</fullName>
        <ecNumber evidence="2">2.7.1.19</ecNumber>
    </recommendedName>
</protein>
<comment type="caution">
    <text evidence="9">The sequence shown here is derived from an EMBL/GenBank/DDBJ whole genome shotgun (WGS) entry which is preliminary data.</text>
</comment>
<dbReference type="AlphaFoldDB" id="A0A369BXH3"/>
<comment type="similarity">
    <text evidence="1">Belongs to the phosphoribulokinase family.</text>
</comment>
<dbReference type="NCBIfam" id="NF011997">
    <property type="entry name" value="PRK15453.1"/>
    <property type="match status" value="1"/>
</dbReference>
<keyword evidence="3" id="KW-0808">Transferase</keyword>
<dbReference type="RefSeq" id="WP_114280938.1">
    <property type="nucleotide sequence ID" value="NZ_QPJY01000012.1"/>
</dbReference>
<dbReference type="Pfam" id="PF00485">
    <property type="entry name" value="PRK"/>
    <property type="match status" value="2"/>
</dbReference>
<dbReference type="Proteomes" id="UP000252707">
    <property type="component" value="Unassembled WGS sequence"/>
</dbReference>
<dbReference type="EC" id="2.7.1.19" evidence="2"/>
<evidence type="ECO:0000256" key="7">
    <source>
        <dbReference type="ARBA" id="ARBA00047663"/>
    </source>
</evidence>
<evidence type="ECO:0000256" key="4">
    <source>
        <dbReference type="ARBA" id="ARBA00022741"/>
    </source>
</evidence>
<keyword evidence="5 9" id="KW-0418">Kinase</keyword>
<dbReference type="SUPFAM" id="SSF52540">
    <property type="entry name" value="P-loop containing nucleoside triphosphate hydrolases"/>
    <property type="match status" value="1"/>
</dbReference>
<evidence type="ECO:0000256" key="1">
    <source>
        <dbReference type="ARBA" id="ARBA00009719"/>
    </source>
</evidence>
<evidence type="ECO:0000313" key="9">
    <source>
        <dbReference type="EMBL" id="RCX26041.1"/>
    </source>
</evidence>
<keyword evidence="4" id="KW-0547">Nucleotide-binding</keyword>
<proteinExistence type="inferred from homology"/>
<evidence type="ECO:0000256" key="3">
    <source>
        <dbReference type="ARBA" id="ARBA00022679"/>
    </source>
</evidence>
<dbReference type="InterPro" id="IPR006083">
    <property type="entry name" value="PRK/URK"/>
</dbReference>
<accession>A0A369BXH3</accession>